<evidence type="ECO:0000313" key="10">
    <source>
        <dbReference type="Proteomes" id="UP000767446"/>
    </source>
</evidence>
<dbReference type="InterPro" id="IPR025110">
    <property type="entry name" value="AMP-bd_C"/>
</dbReference>
<dbReference type="InterPro" id="IPR006162">
    <property type="entry name" value="Ppantetheine_attach_site"/>
</dbReference>
<keyword evidence="4" id="KW-0597">Phosphoprotein</keyword>
<dbReference type="InterPro" id="IPR045310">
    <property type="entry name" value="Pcs60-like"/>
</dbReference>
<name>A0A941JSF8_9CHRO</name>
<dbReference type="PROSITE" id="PS00455">
    <property type="entry name" value="AMP_BINDING"/>
    <property type="match status" value="1"/>
</dbReference>
<dbReference type="InterPro" id="IPR036736">
    <property type="entry name" value="ACP-like_sf"/>
</dbReference>
<dbReference type="GO" id="GO:0006631">
    <property type="term" value="P:fatty acid metabolic process"/>
    <property type="evidence" value="ECO:0007669"/>
    <property type="project" value="TreeGrafter"/>
</dbReference>
<dbReference type="Pfam" id="PF00550">
    <property type="entry name" value="PP-binding"/>
    <property type="match status" value="1"/>
</dbReference>
<evidence type="ECO:0000256" key="4">
    <source>
        <dbReference type="ARBA" id="ARBA00022553"/>
    </source>
</evidence>
<keyword evidence="6" id="KW-0547">Nucleotide-binding</keyword>
<evidence type="ECO:0000259" key="8">
    <source>
        <dbReference type="PROSITE" id="PS50075"/>
    </source>
</evidence>
<evidence type="ECO:0000256" key="6">
    <source>
        <dbReference type="ARBA" id="ARBA00022741"/>
    </source>
</evidence>
<dbReference type="InterPro" id="IPR009081">
    <property type="entry name" value="PP-bd_ACP"/>
</dbReference>
<dbReference type="PANTHER" id="PTHR43201:SF5">
    <property type="entry name" value="MEDIUM-CHAIN ACYL-COA LIGASE ACSF2, MITOCHONDRIAL"/>
    <property type="match status" value="1"/>
</dbReference>
<evidence type="ECO:0000256" key="1">
    <source>
        <dbReference type="ARBA" id="ARBA00001957"/>
    </source>
</evidence>
<sequence>MQNTIYQLIKTQAEINPENIALLGINRKPLTYKGLHHKIKEVVNTLKKMGVECNDRVAIALPNSPEMAVAFLAVSSYTTAAPLNPNYRTQEFKFYLEDLNAKALIIQPGVAEDAIIVAKKLGIPVVQLSPILEEEAGIFTLTGGETKTAAKNGFAKPEDVALILHTSGTTSRPKMVLLTHKNLCVSAQNIRESLGLKESVGVASRRHRCLNIMPLFHIHGLIGVLLSSLSAGGSVVCTPGFSAPEFFPWLDEFRPTWYSAVPTMHQTILMRAAANREIITQSPLRFIRSSSASLPPVVMAELEKVFNAPVIESYGMTEAAHQMASNPLPPFVRKPGSVGVAAGPEIAIMDEMGNLLPVGEVGEVVIKGANVTQGYANNPEANEKAFTNGWFRTGDLGYLDEDGYLFLKGRIKEIINRGGEKISPREVDEILLEHPAIQQVVTFAAPHTLLGEDVAAAVVLKEGKTITEGEIKEFVAARLADFKVPRVVIFLSEIPKGSTGKIQRIGLAEKLGLQASNPEAPLPEYAPPRTKIEEELVAIWCEVLKVEKVGIYDNFFQFGGDSISAARIVNRVLATLQVELSFLIFFEQPTVAKMAEKILENQAKMIESEEIADLLEEIELLSDEEAAKLLNN</sequence>
<accession>A0A941JSF8</accession>
<dbReference type="GO" id="GO:0031956">
    <property type="term" value="F:medium-chain fatty acid-CoA ligase activity"/>
    <property type="evidence" value="ECO:0007669"/>
    <property type="project" value="TreeGrafter"/>
</dbReference>
<keyword evidence="5" id="KW-0436">Ligase</keyword>
<organism evidence="9 10">
    <name type="scientific">Gomphosphaeria aponina SAG 52.96 = DSM 107014</name>
    <dbReference type="NCBI Taxonomy" id="1521640"/>
    <lineage>
        <taxon>Bacteria</taxon>
        <taxon>Bacillati</taxon>
        <taxon>Cyanobacteriota</taxon>
        <taxon>Cyanophyceae</taxon>
        <taxon>Oscillatoriophycideae</taxon>
        <taxon>Chroococcales</taxon>
        <taxon>Gomphosphaeriaceae</taxon>
        <taxon>Gomphosphaeria</taxon>
    </lineage>
</organism>
<protein>
    <submittedName>
        <fullName evidence="9">AMP-binding protein</fullName>
    </submittedName>
</protein>
<dbReference type="PROSITE" id="PS00012">
    <property type="entry name" value="PHOSPHOPANTETHEINE"/>
    <property type="match status" value="1"/>
</dbReference>
<dbReference type="InterPro" id="IPR045851">
    <property type="entry name" value="AMP-bd_C_sf"/>
</dbReference>
<proteinExistence type="inferred from homology"/>
<dbReference type="EMBL" id="JADQBC010000010">
    <property type="protein sequence ID" value="MBR8826767.1"/>
    <property type="molecule type" value="Genomic_DNA"/>
</dbReference>
<dbReference type="PROSITE" id="PS50075">
    <property type="entry name" value="CARRIER"/>
    <property type="match status" value="1"/>
</dbReference>
<dbReference type="Gene3D" id="3.30.300.30">
    <property type="match status" value="1"/>
</dbReference>
<evidence type="ECO:0000256" key="5">
    <source>
        <dbReference type="ARBA" id="ARBA00022598"/>
    </source>
</evidence>
<dbReference type="SUPFAM" id="SSF56801">
    <property type="entry name" value="Acetyl-CoA synthetase-like"/>
    <property type="match status" value="1"/>
</dbReference>
<feature type="domain" description="Carrier" evidence="8">
    <location>
        <begin position="527"/>
        <end position="602"/>
    </location>
</feature>
<comment type="cofactor">
    <cofactor evidence="1">
        <name>pantetheine 4'-phosphate</name>
        <dbReference type="ChEBI" id="CHEBI:47942"/>
    </cofactor>
</comment>
<dbReference type="InterPro" id="IPR020806">
    <property type="entry name" value="PKS_PP-bd"/>
</dbReference>
<dbReference type="AlphaFoldDB" id="A0A941JSF8"/>
<dbReference type="Proteomes" id="UP000767446">
    <property type="component" value="Unassembled WGS sequence"/>
</dbReference>
<dbReference type="PANTHER" id="PTHR43201">
    <property type="entry name" value="ACYL-COA SYNTHETASE"/>
    <property type="match status" value="1"/>
</dbReference>
<dbReference type="SUPFAM" id="SSF47336">
    <property type="entry name" value="ACP-like"/>
    <property type="match status" value="1"/>
</dbReference>
<evidence type="ECO:0000313" key="9">
    <source>
        <dbReference type="EMBL" id="MBR8826767.1"/>
    </source>
</evidence>
<comment type="similarity">
    <text evidence="2">Belongs to the ATP-dependent AMP-binding enzyme family.</text>
</comment>
<evidence type="ECO:0000256" key="7">
    <source>
        <dbReference type="ARBA" id="ARBA00022840"/>
    </source>
</evidence>
<dbReference type="GO" id="GO:0005524">
    <property type="term" value="F:ATP binding"/>
    <property type="evidence" value="ECO:0007669"/>
    <property type="project" value="UniProtKB-KW"/>
</dbReference>
<dbReference type="FunFam" id="1.10.1200.10:FF:000005">
    <property type="entry name" value="Nonribosomal peptide synthetase 1"/>
    <property type="match status" value="1"/>
</dbReference>
<dbReference type="Pfam" id="PF13193">
    <property type="entry name" value="AMP-binding_C"/>
    <property type="match status" value="1"/>
</dbReference>
<comment type="caution">
    <text evidence="9">The sequence shown here is derived from an EMBL/GenBank/DDBJ whole genome shotgun (WGS) entry which is preliminary data.</text>
</comment>
<reference evidence="9" key="1">
    <citation type="submission" date="2021-02" db="EMBL/GenBank/DDBJ databases">
        <title>Metagenome analyses of Stigonema ocellatum DSM 106950, Chlorogloea purpurea SAG 13.99 and Gomphosphaeria aponina DSM 107014.</title>
        <authorList>
            <person name="Marter P."/>
            <person name="Huang S."/>
        </authorList>
    </citation>
    <scope>NUCLEOTIDE SEQUENCE</scope>
    <source>
        <strain evidence="9">JP213</strain>
    </source>
</reference>
<dbReference type="SMART" id="SM00823">
    <property type="entry name" value="PKS_PP"/>
    <property type="match status" value="1"/>
</dbReference>
<dbReference type="InterPro" id="IPR042099">
    <property type="entry name" value="ANL_N_sf"/>
</dbReference>
<dbReference type="InterPro" id="IPR000873">
    <property type="entry name" value="AMP-dep_synth/lig_dom"/>
</dbReference>
<dbReference type="Gene3D" id="3.40.50.12780">
    <property type="entry name" value="N-terminal domain of ligase-like"/>
    <property type="match status" value="1"/>
</dbReference>
<dbReference type="GO" id="GO:0031177">
    <property type="term" value="F:phosphopantetheine binding"/>
    <property type="evidence" value="ECO:0007669"/>
    <property type="project" value="InterPro"/>
</dbReference>
<evidence type="ECO:0000256" key="2">
    <source>
        <dbReference type="ARBA" id="ARBA00006432"/>
    </source>
</evidence>
<dbReference type="CDD" id="cd05926">
    <property type="entry name" value="FACL_fum10p_like"/>
    <property type="match status" value="1"/>
</dbReference>
<dbReference type="Gene3D" id="1.10.1200.10">
    <property type="entry name" value="ACP-like"/>
    <property type="match status" value="1"/>
</dbReference>
<dbReference type="InterPro" id="IPR020845">
    <property type="entry name" value="AMP-binding_CS"/>
</dbReference>
<keyword evidence="7" id="KW-0067">ATP-binding</keyword>
<dbReference type="Pfam" id="PF00501">
    <property type="entry name" value="AMP-binding"/>
    <property type="match status" value="1"/>
</dbReference>
<keyword evidence="3" id="KW-0596">Phosphopantetheine</keyword>
<gene>
    <name evidence="9" type="ORF">DSM107014_02500</name>
</gene>
<evidence type="ECO:0000256" key="3">
    <source>
        <dbReference type="ARBA" id="ARBA00022450"/>
    </source>
</evidence>